<comment type="caution">
    <text evidence="1">The sequence shown here is derived from an EMBL/GenBank/DDBJ whole genome shotgun (WGS) entry which is preliminary data.</text>
</comment>
<dbReference type="Proteomes" id="UP000821845">
    <property type="component" value="Chromosome 3"/>
</dbReference>
<evidence type="ECO:0000313" key="1">
    <source>
        <dbReference type="EMBL" id="KAH6935192.1"/>
    </source>
</evidence>
<protein>
    <submittedName>
        <fullName evidence="1">Uncharacterized protein</fullName>
    </submittedName>
</protein>
<sequence>MSSGVAEEASPVLQRRVVLVHWQERGGAEGRHTDRVHIAYGDRGEGGSLRLVDRNCYDVVETKVIGHDGAQVVGHEYPEQQPHQQPGASSKPRYGGRVRDQPDAGYGTSLKSRPEERNTNAIPCS</sequence>
<proteinExistence type="predicted"/>
<evidence type="ECO:0000313" key="2">
    <source>
        <dbReference type="Proteomes" id="UP000821845"/>
    </source>
</evidence>
<accession>A0ACB7SJ77</accession>
<gene>
    <name evidence="1" type="ORF">HPB50_004504</name>
</gene>
<dbReference type="EMBL" id="CM023483">
    <property type="protein sequence ID" value="KAH6935192.1"/>
    <property type="molecule type" value="Genomic_DNA"/>
</dbReference>
<organism evidence="1 2">
    <name type="scientific">Hyalomma asiaticum</name>
    <name type="common">Tick</name>
    <dbReference type="NCBI Taxonomy" id="266040"/>
    <lineage>
        <taxon>Eukaryota</taxon>
        <taxon>Metazoa</taxon>
        <taxon>Ecdysozoa</taxon>
        <taxon>Arthropoda</taxon>
        <taxon>Chelicerata</taxon>
        <taxon>Arachnida</taxon>
        <taxon>Acari</taxon>
        <taxon>Parasitiformes</taxon>
        <taxon>Ixodida</taxon>
        <taxon>Ixodoidea</taxon>
        <taxon>Ixodidae</taxon>
        <taxon>Hyalomminae</taxon>
        <taxon>Hyalomma</taxon>
    </lineage>
</organism>
<name>A0ACB7SJ77_HYAAI</name>
<keyword evidence="2" id="KW-1185">Reference proteome</keyword>
<reference evidence="1" key="1">
    <citation type="submission" date="2020-05" db="EMBL/GenBank/DDBJ databases">
        <title>Large-scale comparative analyses of tick genomes elucidate their genetic diversity and vector capacities.</title>
        <authorList>
            <person name="Jia N."/>
            <person name="Wang J."/>
            <person name="Shi W."/>
            <person name="Du L."/>
            <person name="Sun Y."/>
            <person name="Zhan W."/>
            <person name="Jiang J."/>
            <person name="Wang Q."/>
            <person name="Zhang B."/>
            <person name="Ji P."/>
            <person name="Sakyi L.B."/>
            <person name="Cui X."/>
            <person name="Yuan T."/>
            <person name="Jiang B."/>
            <person name="Yang W."/>
            <person name="Lam T.T.-Y."/>
            <person name="Chang Q."/>
            <person name="Ding S."/>
            <person name="Wang X."/>
            <person name="Zhu J."/>
            <person name="Ruan X."/>
            <person name="Zhao L."/>
            <person name="Wei J."/>
            <person name="Que T."/>
            <person name="Du C."/>
            <person name="Cheng J."/>
            <person name="Dai P."/>
            <person name="Han X."/>
            <person name="Huang E."/>
            <person name="Gao Y."/>
            <person name="Liu J."/>
            <person name="Shao H."/>
            <person name="Ye R."/>
            <person name="Li L."/>
            <person name="Wei W."/>
            <person name="Wang X."/>
            <person name="Wang C."/>
            <person name="Yang T."/>
            <person name="Huo Q."/>
            <person name="Li W."/>
            <person name="Guo W."/>
            <person name="Chen H."/>
            <person name="Zhou L."/>
            <person name="Ni X."/>
            <person name="Tian J."/>
            <person name="Zhou Y."/>
            <person name="Sheng Y."/>
            <person name="Liu T."/>
            <person name="Pan Y."/>
            <person name="Xia L."/>
            <person name="Li J."/>
            <person name="Zhao F."/>
            <person name="Cao W."/>
        </authorList>
    </citation>
    <scope>NUCLEOTIDE SEQUENCE</scope>
    <source>
        <strain evidence="1">Hyas-2018</strain>
    </source>
</reference>